<feature type="region of interest" description="Disordered" evidence="1">
    <location>
        <begin position="260"/>
        <end position="284"/>
    </location>
</feature>
<evidence type="ECO:0000256" key="1">
    <source>
        <dbReference type="SAM" id="MobiDB-lite"/>
    </source>
</evidence>
<dbReference type="HOGENOM" id="CLU_072842_0_0_1"/>
<accession>A0A0C9X9W7</accession>
<dbReference type="EMBL" id="KN838866">
    <property type="protein sequence ID" value="KIJ93082.1"/>
    <property type="molecule type" value="Genomic_DNA"/>
</dbReference>
<gene>
    <name evidence="2" type="ORF">K443DRAFT_112601</name>
</gene>
<dbReference type="STRING" id="1095629.A0A0C9X9W7"/>
<reference evidence="3" key="2">
    <citation type="submission" date="2015-01" db="EMBL/GenBank/DDBJ databases">
        <title>Evolutionary Origins and Diversification of the Mycorrhizal Mutualists.</title>
        <authorList>
            <consortium name="DOE Joint Genome Institute"/>
            <consortium name="Mycorrhizal Genomics Consortium"/>
            <person name="Kohler A."/>
            <person name="Kuo A."/>
            <person name="Nagy L.G."/>
            <person name="Floudas D."/>
            <person name="Copeland A."/>
            <person name="Barry K.W."/>
            <person name="Cichocki N."/>
            <person name="Veneault-Fourrey C."/>
            <person name="LaButti K."/>
            <person name="Lindquist E.A."/>
            <person name="Lipzen A."/>
            <person name="Lundell T."/>
            <person name="Morin E."/>
            <person name="Murat C."/>
            <person name="Riley R."/>
            <person name="Ohm R."/>
            <person name="Sun H."/>
            <person name="Tunlid A."/>
            <person name="Henrissat B."/>
            <person name="Grigoriev I.V."/>
            <person name="Hibbett D.S."/>
            <person name="Martin F."/>
        </authorList>
    </citation>
    <scope>NUCLEOTIDE SEQUENCE [LARGE SCALE GENOMIC DNA]</scope>
    <source>
        <strain evidence="3">LaAM-08-1</strain>
    </source>
</reference>
<sequence>MPEKKTASKKKPASQALPVVSPPAPVSASKTAAALSPSPPVSEECLAKLIALATSSLNSPLGLVWVHAFREGSKEGFRRGVGLSKDKDVKQAFWEGVNEGRIVGILAEREEWEAEGHGQWCFDKPPTCLSCDVGLPDGHTCTTTKLDVMVQVDFAEDQPPSVEAAVQVSPSHHTSSSQTNLPPLLVNAEAQAQLIDSAPTTTTASALDSPAFDWSDNAASIPIIPIFPKNQPSLDLSALHTSNPNPFSSLAHRNRRSKLPLDNRNVSGSRPPFRPHRAPPHLPVSQTTTCRRFIPISTPISPPLPSTMALDWESDPHLLDLSQALKALGWICQSFFQQLATGMSPYGRGADGIGIPTSSAWSCA</sequence>
<protein>
    <submittedName>
        <fullName evidence="2">Uncharacterized protein</fullName>
    </submittedName>
</protein>
<dbReference type="Proteomes" id="UP000054477">
    <property type="component" value="Unassembled WGS sequence"/>
</dbReference>
<evidence type="ECO:0000313" key="2">
    <source>
        <dbReference type="EMBL" id="KIJ93082.1"/>
    </source>
</evidence>
<dbReference type="AlphaFoldDB" id="A0A0C9X9W7"/>
<reference evidence="2 3" key="1">
    <citation type="submission" date="2014-04" db="EMBL/GenBank/DDBJ databases">
        <authorList>
            <consortium name="DOE Joint Genome Institute"/>
            <person name="Kuo A."/>
            <person name="Kohler A."/>
            <person name="Nagy L.G."/>
            <person name="Floudas D."/>
            <person name="Copeland A."/>
            <person name="Barry K.W."/>
            <person name="Cichocki N."/>
            <person name="Veneault-Fourrey C."/>
            <person name="LaButti K."/>
            <person name="Lindquist E.A."/>
            <person name="Lipzen A."/>
            <person name="Lundell T."/>
            <person name="Morin E."/>
            <person name="Murat C."/>
            <person name="Sun H."/>
            <person name="Tunlid A."/>
            <person name="Henrissat B."/>
            <person name="Grigoriev I.V."/>
            <person name="Hibbett D.S."/>
            <person name="Martin F."/>
            <person name="Nordberg H.P."/>
            <person name="Cantor M.N."/>
            <person name="Hua S.X."/>
        </authorList>
    </citation>
    <scope>NUCLEOTIDE SEQUENCE [LARGE SCALE GENOMIC DNA]</scope>
    <source>
        <strain evidence="2 3">LaAM-08-1</strain>
    </source>
</reference>
<name>A0A0C9X9W7_9AGAR</name>
<evidence type="ECO:0000313" key="3">
    <source>
        <dbReference type="Proteomes" id="UP000054477"/>
    </source>
</evidence>
<organism evidence="2 3">
    <name type="scientific">Laccaria amethystina LaAM-08-1</name>
    <dbReference type="NCBI Taxonomy" id="1095629"/>
    <lineage>
        <taxon>Eukaryota</taxon>
        <taxon>Fungi</taxon>
        <taxon>Dikarya</taxon>
        <taxon>Basidiomycota</taxon>
        <taxon>Agaricomycotina</taxon>
        <taxon>Agaricomycetes</taxon>
        <taxon>Agaricomycetidae</taxon>
        <taxon>Agaricales</taxon>
        <taxon>Agaricineae</taxon>
        <taxon>Hydnangiaceae</taxon>
        <taxon>Laccaria</taxon>
    </lineage>
</organism>
<feature type="region of interest" description="Disordered" evidence="1">
    <location>
        <begin position="1"/>
        <end position="38"/>
    </location>
</feature>
<proteinExistence type="predicted"/>
<keyword evidence="3" id="KW-1185">Reference proteome</keyword>